<evidence type="ECO:0000313" key="3">
    <source>
        <dbReference type="Proteomes" id="UP001595872"/>
    </source>
</evidence>
<dbReference type="Proteomes" id="UP001595872">
    <property type="component" value="Unassembled WGS sequence"/>
</dbReference>
<proteinExistence type="predicted"/>
<gene>
    <name evidence="2" type="ORF">ACFPCY_04170</name>
</gene>
<accession>A0ABV9TTI4</accession>
<reference evidence="3" key="1">
    <citation type="journal article" date="2019" name="Int. J. Syst. Evol. Microbiol.">
        <title>The Global Catalogue of Microorganisms (GCM) 10K type strain sequencing project: providing services to taxonomists for standard genome sequencing and annotation.</title>
        <authorList>
            <consortium name="The Broad Institute Genomics Platform"/>
            <consortium name="The Broad Institute Genome Sequencing Center for Infectious Disease"/>
            <person name="Wu L."/>
            <person name="Ma J."/>
        </authorList>
    </citation>
    <scope>NUCLEOTIDE SEQUENCE [LARGE SCALE GENOMIC DNA]</scope>
    <source>
        <strain evidence="3">KLKA75</strain>
    </source>
</reference>
<comment type="caution">
    <text evidence="2">The sequence shown here is derived from an EMBL/GenBank/DDBJ whole genome shotgun (WGS) entry which is preliminary data.</text>
</comment>
<dbReference type="RefSeq" id="WP_378252200.1">
    <property type="nucleotide sequence ID" value="NZ_JBHSIT010000001.1"/>
</dbReference>
<feature type="transmembrane region" description="Helical" evidence="1">
    <location>
        <begin position="250"/>
        <end position="269"/>
    </location>
</feature>
<dbReference type="EMBL" id="JBHSIT010000001">
    <property type="protein sequence ID" value="MFC4906505.1"/>
    <property type="molecule type" value="Genomic_DNA"/>
</dbReference>
<evidence type="ECO:0008006" key="4">
    <source>
        <dbReference type="Google" id="ProtNLM"/>
    </source>
</evidence>
<keyword evidence="1" id="KW-1133">Transmembrane helix</keyword>
<feature type="transmembrane region" description="Helical" evidence="1">
    <location>
        <begin position="163"/>
        <end position="185"/>
    </location>
</feature>
<name>A0ABV9TTI4_9ACTN</name>
<sequence length="348" mass="34564">MTATPGAGTGSGVFARRALAVALGAALLQMLMVTAFAWPSARIAPRELPIVVAGPGADALASRLDHERPGMFDVTVRPDEASARADLTGRRAYGAIVTGPAGPRVMVASAASPMVAQQLSQLSQLATPPGRPGGAADAPGRAAPAAVQDVVPAAADDPRGAGFGAMVLPLVMSAIAGAALLTLTVRSVPWRFAGVVLFAVLGGLATGWLARYGLSLLPGSYVETAGGAALAILAVAGAVVGLADVLGRPGLALGGLTMLLVGNPLSAATSAPELLPRPWGEIGQYLPPGAAATLLRATAFFDGARIATPLAVLLAWALGGLALLGVAALRARGRGTAETVAEREAVPA</sequence>
<feature type="transmembrane region" description="Helical" evidence="1">
    <location>
        <begin position="224"/>
        <end position="243"/>
    </location>
</feature>
<keyword evidence="1" id="KW-0472">Membrane</keyword>
<organism evidence="2 3">
    <name type="scientific">Actinomadura gamaensis</name>
    <dbReference type="NCBI Taxonomy" id="1763541"/>
    <lineage>
        <taxon>Bacteria</taxon>
        <taxon>Bacillati</taxon>
        <taxon>Actinomycetota</taxon>
        <taxon>Actinomycetes</taxon>
        <taxon>Streptosporangiales</taxon>
        <taxon>Thermomonosporaceae</taxon>
        <taxon>Actinomadura</taxon>
    </lineage>
</organism>
<evidence type="ECO:0000313" key="2">
    <source>
        <dbReference type="EMBL" id="MFC4906505.1"/>
    </source>
</evidence>
<keyword evidence="1" id="KW-0812">Transmembrane</keyword>
<feature type="transmembrane region" description="Helical" evidence="1">
    <location>
        <begin position="306"/>
        <end position="329"/>
    </location>
</feature>
<feature type="transmembrane region" description="Helical" evidence="1">
    <location>
        <begin position="192"/>
        <end position="212"/>
    </location>
</feature>
<protein>
    <recommendedName>
        <fullName evidence="4">ABC transporter permease</fullName>
    </recommendedName>
</protein>
<keyword evidence="3" id="KW-1185">Reference proteome</keyword>
<evidence type="ECO:0000256" key="1">
    <source>
        <dbReference type="SAM" id="Phobius"/>
    </source>
</evidence>